<feature type="region of interest" description="Disordered" evidence="1">
    <location>
        <begin position="1"/>
        <end position="54"/>
    </location>
</feature>
<feature type="transmembrane region" description="Helical" evidence="2">
    <location>
        <begin position="98"/>
        <end position="119"/>
    </location>
</feature>
<evidence type="ECO:0000256" key="1">
    <source>
        <dbReference type="SAM" id="MobiDB-lite"/>
    </source>
</evidence>
<keyword evidence="4" id="KW-1185">Reference proteome</keyword>
<keyword evidence="2" id="KW-0812">Transmembrane</keyword>
<evidence type="ECO:0000256" key="2">
    <source>
        <dbReference type="SAM" id="Phobius"/>
    </source>
</evidence>
<evidence type="ECO:0000313" key="4">
    <source>
        <dbReference type="Proteomes" id="UP000254572"/>
    </source>
</evidence>
<gene>
    <name evidence="3" type="ORF">NCTC13294_01386</name>
</gene>
<keyword evidence="2" id="KW-0472">Membrane</keyword>
<evidence type="ECO:0000313" key="3">
    <source>
        <dbReference type="EMBL" id="SUX22970.1"/>
    </source>
</evidence>
<protein>
    <submittedName>
        <fullName evidence="3">Uncharacterized protein</fullName>
    </submittedName>
</protein>
<feature type="transmembrane region" description="Helical" evidence="2">
    <location>
        <begin position="139"/>
        <end position="157"/>
    </location>
</feature>
<name>A0A381E8R0_9GAMM</name>
<dbReference type="Proteomes" id="UP000254572">
    <property type="component" value="Unassembled WGS sequence"/>
</dbReference>
<dbReference type="EMBL" id="UFUW01000001">
    <property type="protein sequence ID" value="SUX22970.1"/>
    <property type="molecule type" value="Genomic_DNA"/>
</dbReference>
<feature type="transmembrane region" description="Helical" evidence="2">
    <location>
        <begin position="205"/>
        <end position="224"/>
    </location>
</feature>
<dbReference type="AlphaFoldDB" id="A0A381E8R0"/>
<keyword evidence="2" id="KW-1133">Transmembrane helix</keyword>
<reference evidence="3 4" key="1">
    <citation type="submission" date="2018-06" db="EMBL/GenBank/DDBJ databases">
        <authorList>
            <consortium name="Pathogen Informatics"/>
            <person name="Doyle S."/>
        </authorList>
    </citation>
    <scope>NUCLEOTIDE SEQUENCE [LARGE SCALE GENOMIC DNA]</scope>
    <source>
        <strain evidence="3 4">NCTC13294</strain>
    </source>
</reference>
<organism evidence="3 4">
    <name type="scientific">Cardiobacterium valvarum</name>
    <dbReference type="NCBI Taxonomy" id="194702"/>
    <lineage>
        <taxon>Bacteria</taxon>
        <taxon>Pseudomonadati</taxon>
        <taxon>Pseudomonadota</taxon>
        <taxon>Gammaproteobacteria</taxon>
        <taxon>Cardiobacteriales</taxon>
        <taxon>Cardiobacteriaceae</taxon>
        <taxon>Cardiobacterium</taxon>
    </lineage>
</organism>
<proteinExistence type="predicted"/>
<sequence length="225" mass="25246">MQKQYNTPANDEKEAASAQPSLPSDMPVSGNDMMAEQGQSLTANNSSPTTRGNQAPVEIENASLAYYQGGNETAPKSGDTIVIINPTKPRWRRFKRGFRALGVIFGLALLAVLLDAILGEEAVPQMRGIVEQLWWPATLLRWTIYIVISFLILPVFMKHVRSRAMTNLEEQQRQLFLNGTPDQVALQQIETARLRIARSGVKARYVFLVLMCFDLLTLQLPYILR</sequence>
<accession>A0A381E8R0</accession>
<feature type="compositionally biased region" description="Polar residues" evidence="1">
    <location>
        <begin position="37"/>
        <end position="53"/>
    </location>
</feature>